<dbReference type="Proteomes" id="UP000298327">
    <property type="component" value="Unassembled WGS sequence"/>
</dbReference>
<reference evidence="1 2" key="1">
    <citation type="submission" date="2019-02" db="EMBL/GenBank/DDBJ databases">
        <title>Genome sequencing of the rare red list fungi Dentipellis fragilis.</title>
        <authorList>
            <person name="Buettner E."/>
            <person name="Kellner H."/>
        </authorList>
    </citation>
    <scope>NUCLEOTIDE SEQUENCE [LARGE SCALE GENOMIC DNA]</scope>
    <source>
        <strain evidence="1 2">DSM 105465</strain>
    </source>
</reference>
<dbReference type="OrthoDB" id="3133286at2759"/>
<gene>
    <name evidence="1" type="ORF">EVG20_g3530</name>
</gene>
<keyword evidence="2" id="KW-1185">Reference proteome</keyword>
<comment type="caution">
    <text evidence="1">The sequence shown here is derived from an EMBL/GenBank/DDBJ whole genome shotgun (WGS) entry which is preliminary data.</text>
</comment>
<sequence length="291" mass="33714">MIALRSYNYRHSSSHIEGILLRAKDTCLTTMHNSQQLLSLSLPFPRQEHHIYWSGRVKDPYSPTLEATMTRPPTRENIVTVARRAVGALRRRGLSCYLVGSMASMLWETDRAPNDIDIVILITTYDAEAIKRLLVASDKRFFLVPSRNPRNTYKVLWYEIPTASRFSNVFEEIKVDILVPPTLNMPFLDGDNIVWKEELPVCPLLPLLLLRLQGWEDHIQATRRDLVEKQYTDVMDIKELLAIAVEAGVTIEDEPWLDRPFLSAARRRIQSYVRIRRGSRASWRKLGFVLR</sequence>
<evidence type="ECO:0000313" key="1">
    <source>
        <dbReference type="EMBL" id="TFY68484.1"/>
    </source>
</evidence>
<accession>A0A4Y9Z1K1</accession>
<evidence type="ECO:0000313" key="2">
    <source>
        <dbReference type="Proteomes" id="UP000298327"/>
    </source>
</evidence>
<dbReference type="EMBL" id="SEOQ01000160">
    <property type="protein sequence ID" value="TFY68484.1"/>
    <property type="molecule type" value="Genomic_DNA"/>
</dbReference>
<dbReference type="Gene3D" id="3.30.460.40">
    <property type="match status" value="1"/>
</dbReference>
<proteinExistence type="predicted"/>
<protein>
    <submittedName>
        <fullName evidence="1">Uncharacterized protein</fullName>
    </submittedName>
</protein>
<name>A0A4Y9Z1K1_9AGAM</name>
<dbReference type="AlphaFoldDB" id="A0A4Y9Z1K1"/>
<dbReference type="InterPro" id="IPR043519">
    <property type="entry name" value="NT_sf"/>
</dbReference>
<organism evidence="1 2">
    <name type="scientific">Dentipellis fragilis</name>
    <dbReference type="NCBI Taxonomy" id="205917"/>
    <lineage>
        <taxon>Eukaryota</taxon>
        <taxon>Fungi</taxon>
        <taxon>Dikarya</taxon>
        <taxon>Basidiomycota</taxon>
        <taxon>Agaricomycotina</taxon>
        <taxon>Agaricomycetes</taxon>
        <taxon>Russulales</taxon>
        <taxon>Hericiaceae</taxon>
        <taxon>Dentipellis</taxon>
    </lineage>
</organism>
<dbReference type="SUPFAM" id="SSF81301">
    <property type="entry name" value="Nucleotidyltransferase"/>
    <property type="match status" value="1"/>
</dbReference>